<dbReference type="InterPro" id="IPR023214">
    <property type="entry name" value="HAD_sf"/>
</dbReference>
<comment type="catalytic activity">
    <reaction evidence="4">
        <text>2-hydroxy-5-methylsulfanyl-3-oxopent-1-enyl phosphate + H2O = 1,2-dihydroxy-5-(methylsulfanyl)pent-1-en-3-one + phosphate</text>
        <dbReference type="Rhea" id="RHEA:14481"/>
        <dbReference type="ChEBI" id="CHEBI:15377"/>
        <dbReference type="ChEBI" id="CHEBI:43474"/>
        <dbReference type="ChEBI" id="CHEBI:49252"/>
        <dbReference type="ChEBI" id="CHEBI:59505"/>
        <dbReference type="EC" id="3.1.3.87"/>
    </reaction>
</comment>
<dbReference type="PANTHER" id="PTHR28181">
    <property type="entry name" value="UPF0655 PROTEIN YCR015C"/>
    <property type="match status" value="1"/>
</dbReference>
<dbReference type="InterPro" id="IPR036412">
    <property type="entry name" value="HAD-like_sf"/>
</dbReference>
<dbReference type="HAMAP" id="MF_01680">
    <property type="entry name" value="Salvage_MtnX"/>
    <property type="match status" value="1"/>
</dbReference>
<dbReference type="InterPro" id="IPR006384">
    <property type="entry name" value="HAD_hydro_PyrdxlP_Pase-like"/>
</dbReference>
<dbReference type="SUPFAM" id="SSF56784">
    <property type="entry name" value="HAD-like"/>
    <property type="match status" value="1"/>
</dbReference>
<dbReference type="CDD" id="cd07524">
    <property type="entry name" value="HAD_Pase"/>
    <property type="match status" value="1"/>
</dbReference>
<reference evidence="5 6" key="2">
    <citation type="submission" date="2018-06" db="EMBL/GenBank/DDBJ databases">
        <authorList>
            <person name="Zhirakovskaya E."/>
        </authorList>
    </citation>
    <scope>NUCLEOTIDE SEQUENCE [LARGE SCALE GENOMIC DNA]</scope>
    <source>
        <strain evidence="5 6">FBKL4.011</strain>
    </source>
</reference>
<dbReference type="Proteomes" id="UP000251213">
    <property type="component" value="Unassembled WGS sequence"/>
</dbReference>
<dbReference type="EC" id="3.1.3.87" evidence="4"/>
<comment type="similarity">
    <text evidence="4">Belongs to the HAD-like hydrolase superfamily. MtnX family.</text>
</comment>
<reference evidence="5 6" key="1">
    <citation type="submission" date="2018-06" db="EMBL/GenBank/DDBJ databases">
        <title>Thermoflavimicrobium daqus sp. nov., a thermophilic microbe isolated from Moutai-flavour Daqu.</title>
        <authorList>
            <person name="Wang X."/>
            <person name="Zhou H."/>
        </authorList>
    </citation>
    <scope>NUCLEOTIDE SEQUENCE [LARGE SCALE GENOMIC DNA]</scope>
    <source>
        <strain evidence="5 6">FBKL4.011</strain>
    </source>
</reference>
<dbReference type="AlphaFoldDB" id="A0A364K9K1"/>
<proteinExistence type="inferred from homology"/>
<evidence type="ECO:0000256" key="4">
    <source>
        <dbReference type="HAMAP-Rule" id="MF_01680"/>
    </source>
</evidence>
<dbReference type="GO" id="GO:0019509">
    <property type="term" value="P:L-methionine salvage from methylthioadenosine"/>
    <property type="evidence" value="ECO:0007669"/>
    <property type="project" value="UniProtKB-UniRule"/>
</dbReference>
<keyword evidence="1 4" id="KW-0028">Amino-acid biosynthesis</keyword>
<dbReference type="EMBL" id="QJKK01000001">
    <property type="protein sequence ID" value="RAL26880.1"/>
    <property type="molecule type" value="Genomic_DNA"/>
</dbReference>
<comment type="caution">
    <text evidence="5">The sequence shown here is derived from an EMBL/GenBank/DDBJ whole genome shotgun (WGS) entry which is preliminary data.</text>
</comment>
<evidence type="ECO:0000313" key="5">
    <source>
        <dbReference type="EMBL" id="RAL26880.1"/>
    </source>
</evidence>
<dbReference type="Pfam" id="PF12710">
    <property type="entry name" value="HAD"/>
    <property type="match status" value="1"/>
</dbReference>
<keyword evidence="6" id="KW-1185">Reference proteome</keyword>
<comment type="pathway">
    <text evidence="4">Amino-acid biosynthesis; L-methionine biosynthesis via salvage pathway; L-methionine from S-methyl-5-thio-alpha-D-ribose 1-phosphate: step 4/6.</text>
</comment>
<keyword evidence="2 4" id="KW-0378">Hydrolase</keyword>
<accession>A0A364K9K1</accession>
<sequence>MGRSPIIFCDFDGTITVKDNIIAIMKQFAPPGWEEIKDQILEQKISIRKGVGQLFSLLPSSQKEQIIQFVFDQTTIREGFSDFVRFTNEKKIPLYIVSGGIDFFVYPILEGLVDPEQIYCNGSDFSGETIQISWPYACLEPCTNDCGCCKPTILRKFDPNRYERIVIGDSITDLQAAKLADQVYARDFLIKKCQENGISYTPFTTFYDVIEGLSRKEEVR</sequence>
<name>A0A364K9K1_9BACL</name>
<organism evidence="5 6">
    <name type="scientific">Thermoflavimicrobium daqui</name>
    <dbReference type="NCBI Taxonomy" id="2137476"/>
    <lineage>
        <taxon>Bacteria</taxon>
        <taxon>Bacillati</taxon>
        <taxon>Bacillota</taxon>
        <taxon>Bacilli</taxon>
        <taxon>Bacillales</taxon>
        <taxon>Thermoactinomycetaceae</taxon>
        <taxon>Thermoflavimicrobium</taxon>
    </lineage>
</organism>
<dbReference type="GO" id="GO:0043716">
    <property type="term" value="F:2-hydroxy-3-keto-5-methylthiopentenyl-1-phosphate phosphatase activity"/>
    <property type="evidence" value="ECO:0007669"/>
    <property type="project" value="UniProtKB-UniRule"/>
</dbReference>
<dbReference type="NCBIfam" id="TIGR01488">
    <property type="entry name" value="HAD-SF-IB"/>
    <property type="match status" value="1"/>
</dbReference>
<dbReference type="InterPro" id="IPR017718">
    <property type="entry name" value="HAD-SF_hydro_IB_MtnX"/>
</dbReference>
<gene>
    <name evidence="4" type="primary">mtnX</name>
    <name evidence="5" type="ORF">DL897_02200</name>
</gene>
<dbReference type="InterPro" id="IPR050849">
    <property type="entry name" value="HAD-like_hydrolase_phosphatase"/>
</dbReference>
<evidence type="ECO:0000256" key="3">
    <source>
        <dbReference type="ARBA" id="ARBA00023167"/>
    </source>
</evidence>
<dbReference type="NCBIfam" id="TIGR01489">
    <property type="entry name" value="DKMTPPase-SF"/>
    <property type="match status" value="1"/>
</dbReference>
<keyword evidence="3 4" id="KW-0486">Methionine biosynthesis</keyword>
<dbReference type="NCBIfam" id="NF007103">
    <property type="entry name" value="PRK09552.1"/>
    <property type="match status" value="1"/>
</dbReference>
<dbReference type="RefSeq" id="WP_113657485.1">
    <property type="nucleotide sequence ID" value="NZ_KZ845663.1"/>
</dbReference>
<dbReference type="Gene3D" id="3.90.1470.20">
    <property type="match status" value="1"/>
</dbReference>
<dbReference type="NCBIfam" id="TIGR03333">
    <property type="entry name" value="salvage_mtnX"/>
    <property type="match status" value="1"/>
</dbReference>
<comment type="function">
    <text evidence="4">Dephosphorylates 2-hydroxy-3-keto-5-methylthiopentenyl-1-phosphate (HK-MTPenyl-1-P) yielding 1,2-dihydroxy-3-keto-5-methylthiopentene (DHK-MTPene).</text>
</comment>
<dbReference type="PANTHER" id="PTHR28181:SF2">
    <property type="entry name" value="PHOSPHORIC MONOESTER HYDROLASE"/>
    <property type="match status" value="1"/>
</dbReference>
<evidence type="ECO:0000313" key="6">
    <source>
        <dbReference type="Proteomes" id="UP000251213"/>
    </source>
</evidence>
<protein>
    <recommendedName>
        <fullName evidence="4">2-hydroxy-3-keto-5-methylthiopentenyl-1-phosphate phosphatase</fullName>
        <shortName evidence="4">HK-MTPenyl-1-P phosphatase</shortName>
        <ecNumber evidence="4">3.1.3.87</ecNumber>
    </recommendedName>
</protein>
<dbReference type="Gene3D" id="3.40.50.1000">
    <property type="entry name" value="HAD superfamily/HAD-like"/>
    <property type="match status" value="1"/>
</dbReference>
<evidence type="ECO:0000256" key="1">
    <source>
        <dbReference type="ARBA" id="ARBA00022605"/>
    </source>
</evidence>
<evidence type="ECO:0000256" key="2">
    <source>
        <dbReference type="ARBA" id="ARBA00022801"/>
    </source>
</evidence>
<dbReference type="UniPathway" id="UPA00904">
    <property type="reaction ID" value="UER00877"/>
</dbReference>
<dbReference type="OrthoDB" id="9804940at2"/>